<feature type="compositionally biased region" description="Basic and acidic residues" evidence="5">
    <location>
        <begin position="9"/>
        <end position="22"/>
    </location>
</feature>
<feature type="binding site" evidence="4">
    <location>
        <position position="334"/>
    </location>
    <ligand>
        <name>S-adenosyl-L-methionine</name>
        <dbReference type="ChEBI" id="CHEBI:59789"/>
    </ligand>
</feature>
<keyword evidence="3 4" id="KW-0949">S-adenosyl-L-methionine</keyword>
<evidence type="ECO:0000313" key="8">
    <source>
        <dbReference type="Proteomes" id="UP000431080"/>
    </source>
</evidence>
<gene>
    <name evidence="7" type="ORF">GE115_11725</name>
</gene>
<proteinExistence type="inferred from homology"/>
<dbReference type="SUPFAM" id="SSF53335">
    <property type="entry name" value="S-adenosyl-L-methionine-dependent methyltransferases"/>
    <property type="match status" value="1"/>
</dbReference>
<sequence>MPRPKQPRRPADDQPGRGDRSRSQRGARSPRDSRNPRTPRPPATDGPVLELDVERIAHGGIAVAHHEGRVVFVADAIPGERVRARVTDAAKERFWRADTVEVLDASPDRREHVWAEASIDRAPEHRPGGAEFGHIRMARQRELKADVLAEALARFAGVERSVAVEPVDETLAPDVDAEAGTGWRTRVRLHVDADGCVGPYAARSHLVVPVASLPLAVAELQEMAPLGAELPGSGVVDLVAPSDGRAEVVVDPGSARGPVVHEVVDGRRFRLDRGGFWQVHRGAAATLSRAVRDLVDADRFDPRAANLDLYGGVGLLAAAVGDRFGETVRITSVEADERATDHAAANLAEWVGARAETGRVDRWLAELDASADRELRSRLRGATVVLDPPRSGAGREVVERLAALRPAQLVYVACDPVALARDLGTFREHGYELEELRAFDLFPNTHHVEAVARLGAIV</sequence>
<evidence type="ECO:0000313" key="7">
    <source>
        <dbReference type="EMBL" id="MRG60528.1"/>
    </source>
</evidence>
<dbReference type="GO" id="GO:0070475">
    <property type="term" value="P:rRNA base methylation"/>
    <property type="evidence" value="ECO:0007669"/>
    <property type="project" value="TreeGrafter"/>
</dbReference>
<evidence type="ECO:0000256" key="4">
    <source>
        <dbReference type="PROSITE-ProRule" id="PRU01024"/>
    </source>
</evidence>
<name>A0A6I2FID8_9MICO</name>
<keyword evidence="2 4" id="KW-0808">Transferase</keyword>
<dbReference type="AlphaFoldDB" id="A0A6I2FID8"/>
<dbReference type="Gene3D" id="3.40.50.150">
    <property type="entry name" value="Vaccinia Virus protein VP39"/>
    <property type="match status" value="1"/>
</dbReference>
<keyword evidence="1 4" id="KW-0489">Methyltransferase</keyword>
<dbReference type="PANTHER" id="PTHR11061:SF30">
    <property type="entry name" value="TRNA (URACIL(54)-C(5))-METHYLTRANSFERASE"/>
    <property type="match status" value="1"/>
</dbReference>
<dbReference type="PROSITE" id="PS50926">
    <property type="entry name" value="TRAM"/>
    <property type="match status" value="1"/>
</dbReference>
<dbReference type="InterPro" id="IPR002792">
    <property type="entry name" value="TRAM_dom"/>
</dbReference>
<comment type="caution">
    <text evidence="7">The sequence shown here is derived from an EMBL/GenBank/DDBJ whole genome shotgun (WGS) entry which is preliminary data.</text>
</comment>
<evidence type="ECO:0000256" key="2">
    <source>
        <dbReference type="ARBA" id="ARBA00022679"/>
    </source>
</evidence>
<keyword evidence="8" id="KW-1185">Reference proteome</keyword>
<evidence type="ECO:0000256" key="1">
    <source>
        <dbReference type="ARBA" id="ARBA00022603"/>
    </source>
</evidence>
<reference evidence="7 8" key="1">
    <citation type="submission" date="2019-10" db="EMBL/GenBank/DDBJ databases">
        <authorList>
            <person name="Nie G."/>
            <person name="Ming H."/>
            <person name="Yi B."/>
        </authorList>
    </citation>
    <scope>NUCLEOTIDE SEQUENCE [LARGE SCALE GENOMIC DNA]</scope>
    <source>
        <strain evidence="7 8">CFH 90414</strain>
    </source>
</reference>
<dbReference type="PANTHER" id="PTHR11061">
    <property type="entry name" value="RNA M5U METHYLTRANSFERASE"/>
    <property type="match status" value="1"/>
</dbReference>
<dbReference type="Proteomes" id="UP000431080">
    <property type="component" value="Unassembled WGS sequence"/>
</dbReference>
<feature type="domain" description="TRAM" evidence="6">
    <location>
        <begin position="42"/>
        <end position="101"/>
    </location>
</feature>
<organism evidence="7 8">
    <name type="scientific">Agromyces agglutinans</name>
    <dbReference type="NCBI Taxonomy" id="2662258"/>
    <lineage>
        <taxon>Bacteria</taxon>
        <taxon>Bacillati</taxon>
        <taxon>Actinomycetota</taxon>
        <taxon>Actinomycetes</taxon>
        <taxon>Micrococcales</taxon>
        <taxon>Microbacteriaceae</taxon>
        <taxon>Agromyces</taxon>
    </lineage>
</organism>
<feature type="binding site" evidence="4">
    <location>
        <position position="387"/>
    </location>
    <ligand>
        <name>S-adenosyl-L-methionine</name>
        <dbReference type="ChEBI" id="CHEBI:59789"/>
    </ligand>
</feature>
<dbReference type="SUPFAM" id="SSF50249">
    <property type="entry name" value="Nucleic acid-binding proteins"/>
    <property type="match status" value="1"/>
</dbReference>
<feature type="region of interest" description="Disordered" evidence="5">
    <location>
        <begin position="1"/>
        <end position="48"/>
    </location>
</feature>
<accession>A0A6I2FID8</accession>
<evidence type="ECO:0000256" key="3">
    <source>
        <dbReference type="ARBA" id="ARBA00022691"/>
    </source>
</evidence>
<feature type="binding site" evidence="4">
    <location>
        <position position="310"/>
    </location>
    <ligand>
        <name>S-adenosyl-L-methionine</name>
        <dbReference type="ChEBI" id="CHEBI:59789"/>
    </ligand>
</feature>
<dbReference type="Pfam" id="PF05958">
    <property type="entry name" value="tRNA_U5-meth_tr"/>
    <property type="match status" value="1"/>
</dbReference>
<comment type="similarity">
    <text evidence="4">Belongs to the class I-like SAM-binding methyltransferase superfamily. RNA M5U methyltransferase family.</text>
</comment>
<dbReference type="GO" id="GO:0070041">
    <property type="term" value="F:rRNA (uridine-C5-)-methyltransferase activity"/>
    <property type="evidence" value="ECO:0007669"/>
    <property type="project" value="TreeGrafter"/>
</dbReference>
<dbReference type="PROSITE" id="PS51687">
    <property type="entry name" value="SAM_MT_RNA_M5U"/>
    <property type="match status" value="1"/>
</dbReference>
<evidence type="ECO:0000256" key="5">
    <source>
        <dbReference type="SAM" id="MobiDB-lite"/>
    </source>
</evidence>
<evidence type="ECO:0000259" key="6">
    <source>
        <dbReference type="PROSITE" id="PS50926"/>
    </source>
</evidence>
<dbReference type="InterPro" id="IPR029063">
    <property type="entry name" value="SAM-dependent_MTases_sf"/>
</dbReference>
<dbReference type="EMBL" id="WJIF01000006">
    <property type="protein sequence ID" value="MRG60528.1"/>
    <property type="molecule type" value="Genomic_DNA"/>
</dbReference>
<dbReference type="InterPro" id="IPR010280">
    <property type="entry name" value="U5_MeTrfase_fam"/>
</dbReference>
<feature type="binding site" evidence="4">
    <location>
        <position position="278"/>
    </location>
    <ligand>
        <name>S-adenosyl-L-methionine</name>
        <dbReference type="ChEBI" id="CHEBI:59789"/>
    </ligand>
</feature>
<dbReference type="Gene3D" id="2.40.50.140">
    <property type="entry name" value="Nucleic acid-binding proteins"/>
    <property type="match status" value="1"/>
</dbReference>
<feature type="active site" description="Nucleophile" evidence="4">
    <location>
        <position position="414"/>
    </location>
</feature>
<protein>
    <submittedName>
        <fullName evidence="7">Class I SAM-dependent RNA methyltransferase</fullName>
    </submittedName>
</protein>
<dbReference type="Pfam" id="PF01938">
    <property type="entry name" value="TRAM"/>
    <property type="match status" value="1"/>
</dbReference>
<dbReference type="InterPro" id="IPR012340">
    <property type="entry name" value="NA-bd_OB-fold"/>
</dbReference>